<sequence>MNSALLSPATIDTYAEHSVNNRYVIENLLESLHHEDFETLADDIKHSLESHRDWMMRIMTALVTRQPLNEDQFIACDAHLHCHFGRWLSRIFEDELFKQGSFLKIEAYHTQLHDAARTVIQQLNRQQEVNTDDLNYFIRIQKELFDMVMVLFEFSVQNKQQFDPTTRLINRRSVGAILASEYHKRQQLDDYVCCIAMADIDHFKNVNDLWGHDVGDLLLAHTAQLFNDSIRRHDTVSRYGGEEFLFIFPDMTLEQAGPVVDRIRQKLADTPVSHQGNSLQVTASFGVTQLSRHTDIKSSIKRADIALYAAKDNGRNITMSIDSKAIMGQNSYQDFNNDTTEIMRQQCHRVILEKD</sequence>
<dbReference type="EMBL" id="RQXW01000006">
    <property type="protein sequence ID" value="RTE66239.1"/>
    <property type="molecule type" value="Genomic_DNA"/>
</dbReference>
<dbReference type="Proteomes" id="UP000283087">
    <property type="component" value="Unassembled WGS sequence"/>
</dbReference>
<name>A0A430KRV0_9GAMM</name>
<dbReference type="EC" id="2.7.7.65" evidence="2"/>
<proteinExistence type="predicted"/>
<protein>
    <recommendedName>
        <fullName evidence="2">diguanylate cyclase</fullName>
        <ecNumber evidence="2">2.7.7.65</ecNumber>
    </recommendedName>
</protein>
<dbReference type="InterPro" id="IPR000160">
    <property type="entry name" value="GGDEF_dom"/>
</dbReference>
<dbReference type="PROSITE" id="PS50887">
    <property type="entry name" value="GGDEF"/>
    <property type="match status" value="1"/>
</dbReference>
<dbReference type="RefSeq" id="WP_126158312.1">
    <property type="nucleotide sequence ID" value="NZ_RQXW01000006.1"/>
</dbReference>
<dbReference type="InterPro" id="IPR029787">
    <property type="entry name" value="Nucleotide_cyclase"/>
</dbReference>
<evidence type="ECO:0000313" key="5">
    <source>
        <dbReference type="EMBL" id="RTE66239.1"/>
    </source>
</evidence>
<dbReference type="InterPro" id="IPR025991">
    <property type="entry name" value="Chemoreceptor_zinc-bind_dom"/>
</dbReference>
<dbReference type="CDD" id="cd01949">
    <property type="entry name" value="GGDEF"/>
    <property type="match status" value="1"/>
</dbReference>
<dbReference type="Pfam" id="PF13682">
    <property type="entry name" value="CZB"/>
    <property type="match status" value="1"/>
</dbReference>
<accession>A0A430KRV0</accession>
<keyword evidence="6" id="KW-1185">Reference proteome</keyword>
<feature type="domain" description="GGDEF" evidence="4">
    <location>
        <begin position="191"/>
        <end position="323"/>
    </location>
</feature>
<comment type="caution">
    <text evidence="5">The sequence shown here is derived from an EMBL/GenBank/DDBJ whole genome shotgun (WGS) entry which is preliminary data.</text>
</comment>
<dbReference type="PANTHER" id="PTHR45138:SF9">
    <property type="entry name" value="DIGUANYLATE CYCLASE DGCM-RELATED"/>
    <property type="match status" value="1"/>
</dbReference>
<evidence type="ECO:0000256" key="1">
    <source>
        <dbReference type="ARBA" id="ARBA00001946"/>
    </source>
</evidence>
<organism evidence="5 6">
    <name type="scientific">Amphritea opalescens</name>
    <dbReference type="NCBI Taxonomy" id="2490544"/>
    <lineage>
        <taxon>Bacteria</taxon>
        <taxon>Pseudomonadati</taxon>
        <taxon>Pseudomonadota</taxon>
        <taxon>Gammaproteobacteria</taxon>
        <taxon>Oceanospirillales</taxon>
        <taxon>Oceanospirillaceae</taxon>
        <taxon>Amphritea</taxon>
    </lineage>
</organism>
<dbReference type="NCBIfam" id="TIGR00254">
    <property type="entry name" value="GGDEF"/>
    <property type="match status" value="1"/>
</dbReference>
<dbReference type="Pfam" id="PF00990">
    <property type="entry name" value="GGDEF"/>
    <property type="match status" value="1"/>
</dbReference>
<evidence type="ECO:0000256" key="2">
    <source>
        <dbReference type="ARBA" id="ARBA00012528"/>
    </source>
</evidence>
<dbReference type="OrthoDB" id="9812260at2"/>
<evidence type="ECO:0000313" key="6">
    <source>
        <dbReference type="Proteomes" id="UP000283087"/>
    </source>
</evidence>
<dbReference type="InterPro" id="IPR050469">
    <property type="entry name" value="Diguanylate_Cyclase"/>
</dbReference>
<gene>
    <name evidence="5" type="ORF">EH243_08985</name>
</gene>
<dbReference type="InterPro" id="IPR043128">
    <property type="entry name" value="Rev_trsase/Diguanyl_cyclase"/>
</dbReference>
<comment type="catalytic activity">
    <reaction evidence="3">
        <text>2 GTP = 3',3'-c-di-GMP + 2 diphosphate</text>
        <dbReference type="Rhea" id="RHEA:24898"/>
        <dbReference type="ChEBI" id="CHEBI:33019"/>
        <dbReference type="ChEBI" id="CHEBI:37565"/>
        <dbReference type="ChEBI" id="CHEBI:58805"/>
        <dbReference type="EC" id="2.7.7.65"/>
    </reaction>
</comment>
<dbReference type="GO" id="GO:0052621">
    <property type="term" value="F:diguanylate cyclase activity"/>
    <property type="evidence" value="ECO:0007669"/>
    <property type="project" value="UniProtKB-EC"/>
</dbReference>
<evidence type="ECO:0000259" key="4">
    <source>
        <dbReference type="PROSITE" id="PS50887"/>
    </source>
</evidence>
<dbReference type="Gene3D" id="3.30.70.270">
    <property type="match status" value="1"/>
</dbReference>
<dbReference type="AlphaFoldDB" id="A0A430KRV0"/>
<evidence type="ECO:0000256" key="3">
    <source>
        <dbReference type="ARBA" id="ARBA00034247"/>
    </source>
</evidence>
<dbReference type="Gene3D" id="1.20.120.30">
    <property type="entry name" value="Aspartate receptor, ligand-binding domain"/>
    <property type="match status" value="1"/>
</dbReference>
<dbReference type="SMART" id="SM00267">
    <property type="entry name" value="GGDEF"/>
    <property type="match status" value="1"/>
</dbReference>
<dbReference type="FunFam" id="3.30.70.270:FF:000001">
    <property type="entry name" value="Diguanylate cyclase domain protein"/>
    <property type="match status" value="1"/>
</dbReference>
<dbReference type="SUPFAM" id="SSF55073">
    <property type="entry name" value="Nucleotide cyclase"/>
    <property type="match status" value="1"/>
</dbReference>
<comment type="cofactor">
    <cofactor evidence="1">
        <name>Mg(2+)</name>
        <dbReference type="ChEBI" id="CHEBI:18420"/>
    </cofactor>
</comment>
<dbReference type="PANTHER" id="PTHR45138">
    <property type="entry name" value="REGULATORY COMPONENTS OF SENSORY TRANSDUCTION SYSTEM"/>
    <property type="match status" value="1"/>
</dbReference>
<reference evidence="5 6" key="1">
    <citation type="submission" date="2018-11" db="EMBL/GenBank/DDBJ databases">
        <title>The draft genome sequence of Amphritea opalescens ANRC-JH13T.</title>
        <authorList>
            <person name="Fang Z."/>
            <person name="Zhang Y."/>
            <person name="Han X."/>
        </authorList>
    </citation>
    <scope>NUCLEOTIDE SEQUENCE [LARGE SCALE GENOMIC DNA]</scope>
    <source>
        <strain evidence="5 6">ANRC-JH13</strain>
    </source>
</reference>